<name>G3MTW6_AMBMU</name>
<evidence type="ECO:0000313" key="1">
    <source>
        <dbReference type="EMBL" id="AEO36934.1"/>
    </source>
</evidence>
<dbReference type="SUPFAM" id="SSF50814">
    <property type="entry name" value="Lipocalins"/>
    <property type="match status" value="1"/>
</dbReference>
<sequence>MRSKAKMYTMDWICVRYYARKMRTGNRYCLLEEYKHRQTKQWGKTNTTAVVEEAKPGAKQKMTVESFYGTGRPKTYTLEHWDKDQKCFILSINNTNGNVKCELHQWAVNINVGRSNRYAKSDGYHACEMKFNEICPFTQHSVLVYDREECKEIIPTSS</sequence>
<organism evidence="1">
    <name type="scientific">Amblyomma maculatum</name>
    <name type="common">Gulf Coast tick</name>
    <dbReference type="NCBI Taxonomy" id="34609"/>
    <lineage>
        <taxon>Eukaryota</taxon>
        <taxon>Metazoa</taxon>
        <taxon>Ecdysozoa</taxon>
        <taxon>Arthropoda</taxon>
        <taxon>Chelicerata</taxon>
        <taxon>Arachnida</taxon>
        <taxon>Acari</taxon>
        <taxon>Parasitiformes</taxon>
        <taxon>Ixodida</taxon>
        <taxon>Ixodoidea</taxon>
        <taxon>Ixodidae</taxon>
        <taxon>Amblyomminae</taxon>
        <taxon>Amblyomma</taxon>
    </lineage>
</organism>
<protein>
    <recommendedName>
        <fullName evidence="2">Lipocalin</fullName>
    </recommendedName>
</protein>
<dbReference type="AlphaFoldDB" id="G3MTW6"/>
<evidence type="ECO:0008006" key="2">
    <source>
        <dbReference type="Google" id="ProtNLM"/>
    </source>
</evidence>
<proteinExistence type="evidence at transcript level"/>
<accession>G3MTW6</accession>
<reference evidence="1" key="1">
    <citation type="journal article" date="2011" name="PLoS ONE">
        <title>A deep insight into the sialotranscriptome of the gulf coast tick, Amblyomma maculatum.</title>
        <authorList>
            <person name="Karim S."/>
            <person name="Singh P."/>
            <person name="Ribeiro J.M."/>
        </authorList>
    </citation>
    <scope>NUCLEOTIDE SEQUENCE</scope>
    <source>
        <tissue evidence="1">Salivary gland</tissue>
    </source>
</reference>
<dbReference type="InterPro" id="IPR012674">
    <property type="entry name" value="Calycin"/>
</dbReference>
<dbReference type="EMBL" id="JO845318">
    <property type="protein sequence ID" value="AEO36934.1"/>
    <property type="molecule type" value="mRNA"/>
</dbReference>